<reference evidence="2" key="2">
    <citation type="journal article" date="2021" name="Genome Biol. Evol.">
        <title>Developing a high-quality reference genome for a parasitic bivalve with doubly uniparental inheritance (Bivalvia: Unionida).</title>
        <authorList>
            <person name="Smith C.H."/>
        </authorList>
    </citation>
    <scope>NUCLEOTIDE SEQUENCE</scope>
    <source>
        <strain evidence="2">CHS0354</strain>
        <tissue evidence="2">Mantle</tissue>
    </source>
</reference>
<reference evidence="2" key="3">
    <citation type="submission" date="2023-05" db="EMBL/GenBank/DDBJ databases">
        <authorList>
            <person name="Smith C.H."/>
        </authorList>
    </citation>
    <scope>NUCLEOTIDE SEQUENCE</scope>
    <source>
        <strain evidence="2">CHS0354</strain>
        <tissue evidence="2">Mantle</tissue>
    </source>
</reference>
<feature type="domain" description="Chitin-binding type-2" evidence="1">
    <location>
        <begin position="18"/>
        <end position="74"/>
    </location>
</feature>
<dbReference type="AlphaFoldDB" id="A0AAE0WBN4"/>
<dbReference type="GO" id="GO:0008061">
    <property type="term" value="F:chitin binding"/>
    <property type="evidence" value="ECO:0007669"/>
    <property type="project" value="InterPro"/>
</dbReference>
<dbReference type="EMBL" id="JAEAOA010000672">
    <property type="protein sequence ID" value="KAK3607652.1"/>
    <property type="molecule type" value="Genomic_DNA"/>
</dbReference>
<protein>
    <recommendedName>
        <fullName evidence="1">Chitin-binding type-2 domain-containing protein</fullName>
    </recommendedName>
</protein>
<sequence length="336" mass="37282">MTKANSCIIYKWINVCISVVCPDKSFVGHLQYDISCKAYFECHHGKAQSQCCSKGFRYEINKGCVPDDLNVCTDPCRPVEVLGHAECHFRHSAKGEEWYEEMINGDWIPRPCGMGTYYSPKECTCVYKHGGTGIKVCKPDLYLPFNSLFEDLSLNKGIQIEGVKYIGDGTAHFNGQSFVLSNIFANAEWGGDVHIYVRFKAEGDGGMQTLVHNSGCGKEDLGPSVFIGLDRGQGYGKNLNVKFSVVPTGPIHYSFINKTIPDHTFEEAWFRFSDGDFEATVSSEKGYLEMKSGNIARRHGAINIGGNLCRIGNDAFSGFIGILDEVKIYRCRPPGV</sequence>
<accession>A0AAE0WBN4</accession>
<dbReference type="InterPro" id="IPR002557">
    <property type="entry name" value="Chitin-bd_dom"/>
</dbReference>
<evidence type="ECO:0000259" key="1">
    <source>
        <dbReference type="PROSITE" id="PS50940"/>
    </source>
</evidence>
<organism evidence="2 3">
    <name type="scientific">Potamilus streckersoni</name>
    <dbReference type="NCBI Taxonomy" id="2493646"/>
    <lineage>
        <taxon>Eukaryota</taxon>
        <taxon>Metazoa</taxon>
        <taxon>Spiralia</taxon>
        <taxon>Lophotrochozoa</taxon>
        <taxon>Mollusca</taxon>
        <taxon>Bivalvia</taxon>
        <taxon>Autobranchia</taxon>
        <taxon>Heteroconchia</taxon>
        <taxon>Palaeoheterodonta</taxon>
        <taxon>Unionida</taxon>
        <taxon>Unionoidea</taxon>
        <taxon>Unionidae</taxon>
        <taxon>Ambleminae</taxon>
        <taxon>Lampsilini</taxon>
        <taxon>Potamilus</taxon>
    </lineage>
</organism>
<dbReference type="PROSITE" id="PS50940">
    <property type="entry name" value="CHIT_BIND_II"/>
    <property type="match status" value="1"/>
</dbReference>
<comment type="caution">
    <text evidence="2">The sequence shown here is derived from an EMBL/GenBank/DDBJ whole genome shotgun (WGS) entry which is preliminary data.</text>
</comment>
<evidence type="ECO:0000313" key="3">
    <source>
        <dbReference type="Proteomes" id="UP001195483"/>
    </source>
</evidence>
<reference evidence="2" key="1">
    <citation type="journal article" date="2021" name="Genome Biol. Evol.">
        <title>A High-Quality Reference Genome for a Parasitic Bivalve with Doubly Uniparental Inheritance (Bivalvia: Unionida).</title>
        <authorList>
            <person name="Smith C.H."/>
        </authorList>
    </citation>
    <scope>NUCLEOTIDE SEQUENCE</scope>
    <source>
        <strain evidence="2">CHS0354</strain>
    </source>
</reference>
<dbReference type="Proteomes" id="UP001195483">
    <property type="component" value="Unassembled WGS sequence"/>
</dbReference>
<name>A0AAE0WBN4_9BIVA</name>
<keyword evidence="3" id="KW-1185">Reference proteome</keyword>
<dbReference type="GO" id="GO:0005576">
    <property type="term" value="C:extracellular region"/>
    <property type="evidence" value="ECO:0007669"/>
    <property type="project" value="InterPro"/>
</dbReference>
<proteinExistence type="predicted"/>
<evidence type="ECO:0000313" key="2">
    <source>
        <dbReference type="EMBL" id="KAK3607652.1"/>
    </source>
</evidence>
<gene>
    <name evidence="2" type="ORF">CHS0354_010707</name>
</gene>